<feature type="transmembrane region" description="Helical" evidence="3">
    <location>
        <begin position="153"/>
        <end position="182"/>
    </location>
</feature>
<feature type="transmembrane region" description="Helical" evidence="3">
    <location>
        <begin position="43"/>
        <end position="76"/>
    </location>
</feature>
<sequence>MDKQNIVPLPGTGSRHGGGRSKLGYRWRKLSSSASQLFLSRRWTMLIAVVGLLLGRAAILDTLAPFAAAYFAVIYFLRRDAAFIAALALVAGSWLAAAPQAWSTAAELLVFYLLVRGMEAYERAEISYAPLLVFISALLVQLFGVVLDKALTGYQLLMVGVEAGLAFVLTLVFIQAVPVLMLTKKPALLRNEEIICLMILLASIMTGAAGWTVYDLEITHILSRYVLLLFALAGGALLGASVGVIAGLILSLADFGAVLQMSLLAFAGLLAGLLREGGKPAAAFGMLLGTTILSVYVGGTEGALTSTWESAAAALLFLMTPRALLKTIARYVPGTAEHARSQHEYARRVRDVTAQRVTQFSEVFRQLSESFAETADVEPFGRRQQERVHFVNAAAEAVCATCFRQQQCWEGKFQQTYRLMKEMTASVERERPQLGEELPETWTRHCVKPHQVLAVLRQQVELVEHDRLWRKRIRESRRLVADQLSGVSRIMQDLAREIRREGQEMHLQEEQIREAVEGLGLSIRSVEIISLEEGNVEIEIAHTFPRGFDECRKMIAPLLTDILGEPIAVKSERLPERSGEPSIVTFTSAKAYEVETGVAGTAKGGGLLSGDSYSTVELANGKFAVAVSDGMGGGERARLESRSALDMLHQLLQSGMDEKLAIQTVNSVLLLRSADEMFATVDVALIDRYTAKTTFLKVGSTPSYIKRGSDVIPITAGNLPIGILQEIDVDLVRVQLYPGDTLIMMTDGVYDAPGHAVNKEIWMKRIIQELKAEDPQQMAEELLDTVLKSSADEIRDDMTIVVARVRRFQPEWATFRWPGLTKLERPRTVS</sequence>
<evidence type="ECO:0000259" key="4">
    <source>
        <dbReference type="PROSITE" id="PS51746"/>
    </source>
</evidence>
<evidence type="ECO:0000256" key="2">
    <source>
        <dbReference type="SAM" id="MobiDB-lite"/>
    </source>
</evidence>
<feature type="transmembrane region" description="Helical" evidence="3">
    <location>
        <begin position="257"/>
        <end position="275"/>
    </location>
</feature>
<dbReference type="Proteomes" id="UP000681526">
    <property type="component" value="Unassembled WGS sequence"/>
</dbReference>
<protein>
    <submittedName>
        <fullName evidence="5">Stage II sporulation protein E</fullName>
        <ecNumber evidence="5">3.1.3.16</ecNumber>
    </submittedName>
</protein>
<dbReference type="SMART" id="SM00331">
    <property type="entry name" value="PP2C_SIG"/>
    <property type="match status" value="1"/>
</dbReference>
<dbReference type="PROSITE" id="PS51746">
    <property type="entry name" value="PPM_2"/>
    <property type="match status" value="1"/>
</dbReference>
<dbReference type="InterPro" id="IPR036457">
    <property type="entry name" value="PPM-type-like_dom_sf"/>
</dbReference>
<dbReference type="PANTHER" id="PTHR43156">
    <property type="entry name" value="STAGE II SPORULATION PROTEIN E-RELATED"/>
    <property type="match status" value="1"/>
</dbReference>
<dbReference type="Gene3D" id="3.60.40.10">
    <property type="entry name" value="PPM-type phosphatase domain"/>
    <property type="match status" value="1"/>
</dbReference>
<dbReference type="InterPro" id="IPR045768">
    <property type="entry name" value="SpoIIE_N"/>
</dbReference>
<dbReference type="InterPro" id="IPR014221">
    <property type="entry name" value="SpoII_E"/>
</dbReference>
<evidence type="ECO:0000256" key="3">
    <source>
        <dbReference type="SAM" id="Phobius"/>
    </source>
</evidence>
<dbReference type="NCBIfam" id="TIGR02865">
    <property type="entry name" value="spore_II_E"/>
    <property type="match status" value="1"/>
</dbReference>
<dbReference type="RefSeq" id="WP_213484870.1">
    <property type="nucleotide sequence ID" value="NZ_CAJRAY010000061.1"/>
</dbReference>
<evidence type="ECO:0000256" key="1">
    <source>
        <dbReference type="ARBA" id="ARBA00022801"/>
    </source>
</evidence>
<feature type="transmembrane region" description="Helical" evidence="3">
    <location>
        <begin position="82"/>
        <end position="115"/>
    </location>
</feature>
<dbReference type="PANTHER" id="PTHR43156:SF2">
    <property type="entry name" value="STAGE II SPORULATION PROTEIN E"/>
    <property type="match status" value="1"/>
</dbReference>
<dbReference type="SMART" id="SM00332">
    <property type="entry name" value="PP2Cc"/>
    <property type="match status" value="1"/>
</dbReference>
<keyword evidence="3" id="KW-0472">Membrane</keyword>
<organism evidence="5 6">
    <name type="scientific">Thermobacillus xylanilyticus</name>
    <dbReference type="NCBI Taxonomy" id="76633"/>
    <lineage>
        <taxon>Bacteria</taxon>
        <taxon>Bacillati</taxon>
        <taxon>Bacillota</taxon>
        <taxon>Bacilli</taxon>
        <taxon>Bacillales</taxon>
        <taxon>Paenibacillaceae</taxon>
        <taxon>Thermobacillus</taxon>
    </lineage>
</organism>
<keyword evidence="3" id="KW-1133">Transmembrane helix</keyword>
<dbReference type="EMBL" id="CAJRAY010000061">
    <property type="protein sequence ID" value="CAG5088856.1"/>
    <property type="molecule type" value="Genomic_DNA"/>
</dbReference>
<dbReference type="Pfam" id="PF07228">
    <property type="entry name" value="SpoIIE"/>
    <property type="match status" value="1"/>
</dbReference>
<comment type="caution">
    <text evidence="5">The sequence shown here is derived from an EMBL/GenBank/DDBJ whole genome shotgun (WGS) entry which is preliminary data.</text>
</comment>
<reference evidence="5 6" key="1">
    <citation type="submission" date="2021-04" db="EMBL/GenBank/DDBJ databases">
        <authorList>
            <person name="Rakotoarivonina H."/>
        </authorList>
    </citation>
    <scope>NUCLEOTIDE SEQUENCE [LARGE SCALE GENOMIC DNA]</scope>
    <source>
        <strain evidence="5 6">XE</strain>
    </source>
</reference>
<dbReference type="InterPro" id="IPR001932">
    <property type="entry name" value="PPM-type_phosphatase-like_dom"/>
</dbReference>
<feature type="transmembrane region" description="Helical" evidence="3">
    <location>
        <begin position="281"/>
        <end position="299"/>
    </location>
</feature>
<dbReference type="Pfam" id="PF19732">
    <property type="entry name" value="SpoIIE_N"/>
    <property type="match status" value="1"/>
</dbReference>
<proteinExistence type="predicted"/>
<keyword evidence="3" id="KW-0812">Transmembrane</keyword>
<feature type="region of interest" description="Disordered" evidence="2">
    <location>
        <begin position="1"/>
        <end position="20"/>
    </location>
</feature>
<keyword evidence="6" id="KW-1185">Reference proteome</keyword>
<dbReference type="GO" id="GO:0004722">
    <property type="term" value="F:protein serine/threonine phosphatase activity"/>
    <property type="evidence" value="ECO:0007669"/>
    <property type="project" value="UniProtKB-EC"/>
</dbReference>
<dbReference type="SUPFAM" id="SSF81606">
    <property type="entry name" value="PP2C-like"/>
    <property type="match status" value="1"/>
</dbReference>
<keyword evidence="1 5" id="KW-0378">Hydrolase</keyword>
<feature type="domain" description="PPM-type phosphatase" evidence="4">
    <location>
        <begin position="595"/>
        <end position="805"/>
    </location>
</feature>
<evidence type="ECO:0000313" key="5">
    <source>
        <dbReference type="EMBL" id="CAG5088856.1"/>
    </source>
</evidence>
<feature type="transmembrane region" description="Helical" evidence="3">
    <location>
        <begin position="127"/>
        <end position="147"/>
    </location>
</feature>
<gene>
    <name evidence="5" type="primary">txxe 2473-spoIIE</name>
    <name evidence="5" type="ORF">TXXE_12410</name>
</gene>
<dbReference type="EC" id="3.1.3.16" evidence="5"/>
<name>A0ABM8V5P0_THEXY</name>
<feature type="transmembrane region" description="Helical" evidence="3">
    <location>
        <begin position="226"/>
        <end position="250"/>
    </location>
</feature>
<dbReference type="InterPro" id="IPR052016">
    <property type="entry name" value="Bact_Sigma-Reg"/>
</dbReference>
<feature type="transmembrane region" description="Helical" evidence="3">
    <location>
        <begin position="194"/>
        <end position="214"/>
    </location>
</feature>
<accession>A0ABM8V5P0</accession>
<evidence type="ECO:0000313" key="6">
    <source>
        <dbReference type="Proteomes" id="UP000681526"/>
    </source>
</evidence>